<organism evidence="3 4">
    <name type="scientific">Paenibacillus macquariensis</name>
    <dbReference type="NCBI Taxonomy" id="948756"/>
    <lineage>
        <taxon>Bacteria</taxon>
        <taxon>Bacillati</taxon>
        <taxon>Bacillota</taxon>
        <taxon>Bacilli</taxon>
        <taxon>Bacillales</taxon>
        <taxon>Paenibacillaceae</taxon>
        <taxon>Paenibacillus</taxon>
    </lineage>
</organism>
<dbReference type="SUPFAM" id="SSF54060">
    <property type="entry name" value="His-Me finger endonucleases"/>
    <property type="match status" value="1"/>
</dbReference>
<feature type="compositionally biased region" description="Polar residues" evidence="1">
    <location>
        <begin position="27"/>
        <end position="40"/>
    </location>
</feature>
<evidence type="ECO:0000259" key="2">
    <source>
        <dbReference type="Pfam" id="PF13392"/>
    </source>
</evidence>
<dbReference type="EMBL" id="FTNK01000005">
    <property type="protein sequence ID" value="SIQ92960.1"/>
    <property type="molecule type" value="Genomic_DNA"/>
</dbReference>
<keyword evidence="4" id="KW-1185">Reference proteome</keyword>
<sequence length="95" mass="10782">MIVDHINHDTLDNTSDNLRNLTNAQNMQNRKGAASNSSSGVRGVNWHKQSQKWNVQLRIDGKRMSFGYFEDIEEAKSAAIHARNQHMPYATDNIA</sequence>
<dbReference type="Gene3D" id="1.20.5.2050">
    <property type="match status" value="1"/>
</dbReference>
<gene>
    <name evidence="3" type="ORF">SAMN05421578_10595</name>
</gene>
<dbReference type="GO" id="GO:0004519">
    <property type="term" value="F:endonuclease activity"/>
    <property type="evidence" value="ECO:0007669"/>
    <property type="project" value="UniProtKB-KW"/>
</dbReference>
<protein>
    <submittedName>
        <fullName evidence="3">HNH endonuclease</fullName>
    </submittedName>
</protein>
<accession>A0ABY1JXA7</accession>
<keyword evidence="3" id="KW-0540">Nuclease</keyword>
<dbReference type="InterPro" id="IPR003615">
    <property type="entry name" value="HNH_nuc"/>
</dbReference>
<dbReference type="InterPro" id="IPR016177">
    <property type="entry name" value="DNA-bd_dom_sf"/>
</dbReference>
<dbReference type="InterPro" id="IPR044925">
    <property type="entry name" value="His-Me_finger_sf"/>
</dbReference>
<keyword evidence="3" id="KW-0255">Endonuclease</keyword>
<feature type="domain" description="HNH nuclease" evidence="2">
    <location>
        <begin position="1"/>
        <end position="28"/>
    </location>
</feature>
<evidence type="ECO:0000313" key="3">
    <source>
        <dbReference type="EMBL" id="SIQ92960.1"/>
    </source>
</evidence>
<evidence type="ECO:0000256" key="1">
    <source>
        <dbReference type="SAM" id="MobiDB-lite"/>
    </source>
</evidence>
<evidence type="ECO:0000313" key="4">
    <source>
        <dbReference type="Proteomes" id="UP000186666"/>
    </source>
</evidence>
<dbReference type="Pfam" id="PF13392">
    <property type="entry name" value="HNH_3"/>
    <property type="match status" value="1"/>
</dbReference>
<keyword evidence="3" id="KW-0378">Hydrolase</keyword>
<comment type="caution">
    <text evidence="3">The sequence shown here is derived from an EMBL/GenBank/DDBJ whole genome shotgun (WGS) entry which is preliminary data.</text>
</comment>
<proteinExistence type="predicted"/>
<dbReference type="Proteomes" id="UP000186666">
    <property type="component" value="Unassembled WGS sequence"/>
</dbReference>
<name>A0ABY1JXA7_9BACL</name>
<dbReference type="SUPFAM" id="SSF54171">
    <property type="entry name" value="DNA-binding domain"/>
    <property type="match status" value="1"/>
</dbReference>
<reference evidence="3 4" key="1">
    <citation type="submission" date="2017-01" db="EMBL/GenBank/DDBJ databases">
        <authorList>
            <person name="Varghese N."/>
            <person name="Submissions S."/>
        </authorList>
    </citation>
    <scope>NUCLEOTIDE SEQUENCE [LARGE SCALE GENOMIC DNA]</scope>
    <source>
        <strain evidence="3 4">ATCC 23464</strain>
    </source>
</reference>
<feature type="region of interest" description="Disordered" evidence="1">
    <location>
        <begin position="27"/>
        <end position="47"/>
    </location>
</feature>